<sequence length="674" mass="76440">MLWKRRKKFQKLNFNLFKWIFRRGIVMKSFNKQKLNNIFSIIFVFFTLFFLNTKSLIAEKITNYDVTVQINKNGTLTVNEVIDYEFDGAAKHGIYRDIPLRSKKNGVDIYKSYIKMNSIKRNGLSEEYSTKNFNEGVRYRIGSADRFVENGVNRYEFNYVIYNAVFEKDGIYQVYFNAIGQFWKVPIEKAAVNIKFGNGKPVTENEISKLDIFTGEYGQSGKDYIENLNNGTIEIKTNKVLQSYNGLSFRLNLKTDNISPTFLDKLQTLYYAHPLLAAGPAIIIFLVIYGFVTWYIFGRDVGKKAIVPEFNIPKDISAMYAAYIKGVREPKEILTIGVLSLLSKGYVEADDKKGDGKNVKYTLSDSKRSKPELAEEEKIVFNALSDTENIFKNEKSLYKASNKILKLFENEYKRKVYRDNSIFNVAFIIGIVIVFIISTNANSGTEGLADNNFEVAYLVMIGCVFGIILNRVFLVLKNIYGNKSTFLKIVKWLVVLFMSAIYGVLNFIIIGIIMAMYTVYSKVIGRYTADGMRKKECLDGMKMYIKTAEANQIMKFNDVDELIAYFKGILPYAVALGVKNEAIKLMKNTIKLYNFDESTYSYINRGVHFNTYDSFILANTVSRVYNNAYNKIREERFSTLRNDSGSSSGFGGGGFSSGGGFSGGGSGGGGGGSW</sequence>
<keyword evidence="1" id="KW-0472">Membrane</keyword>
<evidence type="ECO:0000256" key="1">
    <source>
        <dbReference type="SAM" id="Phobius"/>
    </source>
</evidence>
<dbReference type="PATRIC" id="fig|888055.3.peg.1352"/>
<accession>U2R6F8</accession>
<dbReference type="InterPro" id="IPR048389">
    <property type="entry name" value="YciQ-like_C"/>
</dbReference>
<feature type="domain" description="Predicted membrane protein YciQ-like C-terminal" evidence="3">
    <location>
        <begin position="309"/>
        <end position="585"/>
    </location>
</feature>
<dbReference type="Proteomes" id="UP000016626">
    <property type="component" value="Unassembled WGS sequence"/>
</dbReference>
<dbReference type="AlphaFoldDB" id="U2R6F8"/>
<dbReference type="eggNOG" id="COG4907">
    <property type="taxonomic scope" value="Bacteria"/>
</dbReference>
<dbReference type="HOGENOM" id="CLU_015045_2_1_0"/>
<reference evidence="4 5" key="1">
    <citation type="submission" date="2013-06" db="EMBL/GenBank/DDBJ databases">
        <authorList>
            <person name="Weinstock G."/>
            <person name="Sodergren E."/>
            <person name="Lobos E.A."/>
            <person name="Fulton L."/>
            <person name="Fulton R."/>
            <person name="Courtney L."/>
            <person name="Fronick C."/>
            <person name="O'Laughlin M."/>
            <person name="Godfrey J."/>
            <person name="Wilson R.M."/>
            <person name="Miner T."/>
            <person name="Farmer C."/>
            <person name="Delehaunty K."/>
            <person name="Cordes M."/>
            <person name="Minx P."/>
            <person name="Tomlinson C."/>
            <person name="Chen J."/>
            <person name="Wollam A."/>
            <person name="Pepin K.H."/>
            <person name="Bhonagiri V."/>
            <person name="Zhang X."/>
            <person name="Warren W."/>
            <person name="Mitreva M."/>
            <person name="Mardis E.R."/>
            <person name="Wilson R.K."/>
        </authorList>
    </citation>
    <scope>NUCLEOTIDE SEQUENCE [LARGE SCALE GENOMIC DNA]</scope>
    <source>
        <strain evidence="4 5">F0279</strain>
    </source>
</reference>
<organism evidence="4 5">
    <name type="scientific">Leptotrichia wadei (strain F0279)</name>
    <dbReference type="NCBI Taxonomy" id="888055"/>
    <lineage>
        <taxon>Bacteria</taxon>
        <taxon>Fusobacteriati</taxon>
        <taxon>Fusobacteriota</taxon>
        <taxon>Fusobacteriia</taxon>
        <taxon>Fusobacteriales</taxon>
        <taxon>Leptotrichiaceae</taxon>
        <taxon>Leptotrichia</taxon>
    </lineage>
</organism>
<evidence type="ECO:0000259" key="2">
    <source>
        <dbReference type="Pfam" id="PF09972"/>
    </source>
</evidence>
<dbReference type="Pfam" id="PF20990">
    <property type="entry name" value="DUF2207_C"/>
    <property type="match status" value="1"/>
</dbReference>
<evidence type="ECO:0000259" key="3">
    <source>
        <dbReference type="Pfam" id="PF20990"/>
    </source>
</evidence>
<proteinExistence type="predicted"/>
<dbReference type="Pfam" id="PF09972">
    <property type="entry name" value="DUF2207"/>
    <property type="match status" value="1"/>
</dbReference>
<feature type="transmembrane region" description="Helical" evidence="1">
    <location>
        <begin position="455"/>
        <end position="480"/>
    </location>
</feature>
<name>U2R6F8_LEPWF</name>
<feature type="domain" description="DUF2207" evidence="2">
    <location>
        <begin position="60"/>
        <end position="250"/>
    </location>
</feature>
<gene>
    <name evidence="4" type="ORF">HMPREF9015_01415</name>
</gene>
<protein>
    <recommendedName>
        <fullName evidence="6">DUF2207 domain-containing protein</fullName>
    </recommendedName>
</protein>
<dbReference type="EMBL" id="AWVM01000079">
    <property type="protein sequence ID" value="ERK49223.1"/>
    <property type="molecule type" value="Genomic_DNA"/>
</dbReference>
<evidence type="ECO:0008006" key="6">
    <source>
        <dbReference type="Google" id="ProtNLM"/>
    </source>
</evidence>
<dbReference type="InterPro" id="IPR018702">
    <property type="entry name" value="DUF2207"/>
</dbReference>
<comment type="caution">
    <text evidence="4">The sequence shown here is derived from an EMBL/GenBank/DDBJ whole genome shotgun (WGS) entry which is preliminary data.</text>
</comment>
<feature type="transmembrane region" description="Helical" evidence="1">
    <location>
        <begin position="275"/>
        <end position="297"/>
    </location>
</feature>
<feature type="transmembrane region" description="Helical" evidence="1">
    <location>
        <begin position="492"/>
        <end position="517"/>
    </location>
</feature>
<evidence type="ECO:0000313" key="5">
    <source>
        <dbReference type="Proteomes" id="UP000016626"/>
    </source>
</evidence>
<feature type="transmembrane region" description="Helical" evidence="1">
    <location>
        <begin position="422"/>
        <end position="443"/>
    </location>
</feature>
<keyword evidence="1" id="KW-1133">Transmembrane helix</keyword>
<keyword evidence="1" id="KW-0812">Transmembrane</keyword>
<evidence type="ECO:0000313" key="4">
    <source>
        <dbReference type="EMBL" id="ERK49223.1"/>
    </source>
</evidence>